<reference evidence="3 4" key="1">
    <citation type="journal article" date="2016" name="Sci. Rep.">
        <title>Peltaster fructicola genome reveals evolution from an invasive phytopathogen to an ectophytic parasite.</title>
        <authorList>
            <person name="Xu C."/>
            <person name="Chen H."/>
            <person name="Gleason M.L."/>
            <person name="Xu J.R."/>
            <person name="Liu H."/>
            <person name="Zhang R."/>
            <person name="Sun G."/>
        </authorList>
    </citation>
    <scope>NUCLEOTIDE SEQUENCE [LARGE SCALE GENOMIC DNA]</scope>
    <source>
        <strain evidence="3 4">LNHT1506</strain>
    </source>
</reference>
<feature type="transmembrane region" description="Helical" evidence="1">
    <location>
        <begin position="389"/>
        <end position="409"/>
    </location>
</feature>
<evidence type="ECO:0000256" key="1">
    <source>
        <dbReference type="SAM" id="Phobius"/>
    </source>
</evidence>
<proteinExistence type="predicted"/>
<evidence type="ECO:0000313" key="3">
    <source>
        <dbReference type="EMBL" id="QIW99795.1"/>
    </source>
</evidence>
<feature type="transmembrane region" description="Helical" evidence="1">
    <location>
        <begin position="94"/>
        <end position="114"/>
    </location>
</feature>
<feature type="transmembrane region" description="Helical" evidence="1">
    <location>
        <begin position="350"/>
        <end position="369"/>
    </location>
</feature>
<dbReference type="Proteomes" id="UP000503462">
    <property type="component" value="Chromosome 3"/>
</dbReference>
<keyword evidence="1" id="KW-0812">Transmembrane</keyword>
<protein>
    <recommendedName>
        <fullName evidence="2">Acyltransferase 3 domain-containing protein</fullName>
    </recommendedName>
</protein>
<dbReference type="InterPro" id="IPR050879">
    <property type="entry name" value="Acyltransferase_3"/>
</dbReference>
<feature type="transmembrane region" description="Helical" evidence="1">
    <location>
        <begin position="450"/>
        <end position="469"/>
    </location>
</feature>
<keyword evidence="1" id="KW-0472">Membrane</keyword>
<accession>A0A6H0XYP2</accession>
<evidence type="ECO:0000313" key="4">
    <source>
        <dbReference type="Proteomes" id="UP000503462"/>
    </source>
</evidence>
<feature type="transmembrane region" description="Helical" evidence="1">
    <location>
        <begin position="252"/>
        <end position="274"/>
    </location>
</feature>
<dbReference type="AlphaFoldDB" id="A0A6H0XYP2"/>
<sequence length="491" mass="56316">MGILLGDDSPKAQSSVSRITDFFVPEIFTRGRVATPHLGPTAWLDGLRGWAALCVTFMHLTVYTHDGIELCYGSKFRHNEEYNTTWAALPIIRLPFTGGHFSVMLFFVISGYVVPRRLIQYLQEGRRQDFTDAVHSAIVRRPVRLYVPVFLCTIAIFTCWHVLGITPENTPKQGNIVSEVFAWIAETTLFSYFYRNYWLFSYYNVHTWTIPVELRGSMFLFVYLIIVQGLSNRNRILMTAGMIIHLAVLSPGAWYACFFAGMFICELDLLALSGNNIRMPWSIISDWLYSKSRASVKTVVMHALFIASLYLATQPSSDWSTKAETLGNCPGWSTLSAMVPFYYIDADSQFRWFWLFWAAALLLFSIREISWLRRSFDSPIAQYLGRHSFALYLIHGPMIAYFSESLFFMTGVKEIYEEKQRPKFGAIAGLLSDQPWWPLPKGGPAGLEPNFLFCAFVSIPVYLYVAELGTKMFDRPSIKISQAIWQRFKYN</sequence>
<name>A0A6H0XYP2_9PEZI</name>
<dbReference type="PANTHER" id="PTHR23028">
    <property type="entry name" value="ACETYLTRANSFERASE"/>
    <property type="match status" value="1"/>
</dbReference>
<dbReference type="Pfam" id="PF01757">
    <property type="entry name" value="Acyl_transf_3"/>
    <property type="match status" value="1"/>
</dbReference>
<evidence type="ECO:0000259" key="2">
    <source>
        <dbReference type="Pfam" id="PF01757"/>
    </source>
</evidence>
<dbReference type="GO" id="GO:0016747">
    <property type="term" value="F:acyltransferase activity, transferring groups other than amino-acyl groups"/>
    <property type="evidence" value="ECO:0007669"/>
    <property type="project" value="InterPro"/>
</dbReference>
<gene>
    <name evidence="3" type="ORF">AMS68_005313</name>
</gene>
<feature type="domain" description="Acyltransferase 3" evidence="2">
    <location>
        <begin position="42"/>
        <end position="406"/>
    </location>
</feature>
<dbReference type="EMBL" id="CP051141">
    <property type="protein sequence ID" value="QIW99795.1"/>
    <property type="molecule type" value="Genomic_DNA"/>
</dbReference>
<keyword evidence="4" id="KW-1185">Reference proteome</keyword>
<feature type="transmembrane region" description="Helical" evidence="1">
    <location>
        <begin position="145"/>
        <end position="164"/>
    </location>
</feature>
<keyword evidence="1" id="KW-1133">Transmembrane helix</keyword>
<feature type="transmembrane region" description="Helical" evidence="1">
    <location>
        <begin position="214"/>
        <end position="231"/>
    </location>
</feature>
<dbReference type="InterPro" id="IPR002656">
    <property type="entry name" value="Acyl_transf_3_dom"/>
</dbReference>
<organism evidence="3 4">
    <name type="scientific">Peltaster fructicola</name>
    <dbReference type="NCBI Taxonomy" id="286661"/>
    <lineage>
        <taxon>Eukaryota</taxon>
        <taxon>Fungi</taxon>
        <taxon>Dikarya</taxon>
        <taxon>Ascomycota</taxon>
        <taxon>Pezizomycotina</taxon>
        <taxon>Dothideomycetes</taxon>
        <taxon>Dothideomycetes incertae sedis</taxon>
        <taxon>Peltaster</taxon>
    </lineage>
</organism>
<dbReference type="PANTHER" id="PTHR23028:SF125">
    <property type="entry name" value="ACYLTRANSFERASE"/>
    <property type="match status" value="1"/>
</dbReference>
<dbReference type="OrthoDB" id="5819582at2759"/>